<dbReference type="OrthoDB" id="1264184at2"/>
<accession>A0A1N7J2Y1</accession>
<protein>
    <submittedName>
        <fullName evidence="1">Uncharacterized protein</fullName>
    </submittedName>
</protein>
<sequence length="76" mass="8990">METIKLNIEIEKQHLPLILKFLENIKGIVNVEEDDTHLEHFLEMENDFLSGKLETISEEGFRKNIEDKVCELYSQK</sequence>
<organism evidence="1 2">
    <name type="scientific">Kaistella chaponensis</name>
    <dbReference type="NCBI Taxonomy" id="713588"/>
    <lineage>
        <taxon>Bacteria</taxon>
        <taxon>Pseudomonadati</taxon>
        <taxon>Bacteroidota</taxon>
        <taxon>Flavobacteriia</taxon>
        <taxon>Flavobacteriales</taxon>
        <taxon>Weeksellaceae</taxon>
        <taxon>Chryseobacterium group</taxon>
        <taxon>Kaistella</taxon>
    </lineage>
</organism>
<proteinExistence type="predicted"/>
<evidence type="ECO:0000313" key="1">
    <source>
        <dbReference type="EMBL" id="SIS43571.1"/>
    </source>
</evidence>
<dbReference type="EMBL" id="FTOI01000001">
    <property type="protein sequence ID" value="SIS43571.1"/>
    <property type="molecule type" value="Genomic_DNA"/>
</dbReference>
<name>A0A1N7J2Y1_9FLAO</name>
<reference evidence="2" key="1">
    <citation type="submission" date="2017-01" db="EMBL/GenBank/DDBJ databases">
        <authorList>
            <person name="Varghese N."/>
            <person name="Submissions S."/>
        </authorList>
    </citation>
    <scope>NUCLEOTIDE SEQUENCE [LARGE SCALE GENOMIC DNA]</scope>
    <source>
        <strain evidence="2">DSM 23145</strain>
    </source>
</reference>
<keyword evidence="2" id="KW-1185">Reference proteome</keyword>
<evidence type="ECO:0000313" key="2">
    <source>
        <dbReference type="Proteomes" id="UP000185839"/>
    </source>
</evidence>
<dbReference type="RefSeq" id="WP_076384115.1">
    <property type="nucleotide sequence ID" value="NZ_FTOI01000001.1"/>
</dbReference>
<dbReference type="Proteomes" id="UP000185839">
    <property type="component" value="Unassembled WGS sequence"/>
</dbReference>
<dbReference type="AlphaFoldDB" id="A0A1N7J2Y1"/>
<gene>
    <name evidence="1" type="ORF">SAMN05421789_1012</name>
</gene>
<dbReference type="STRING" id="713588.SAMN05421789_1012"/>